<dbReference type="EMBL" id="CWJI01000018">
    <property type="protein sequence ID" value="CRY56924.1"/>
    <property type="molecule type" value="Genomic_DNA"/>
</dbReference>
<protein>
    <recommendedName>
        <fullName evidence="4">Lipoprotein</fullName>
    </recommendedName>
</protein>
<gene>
    <name evidence="2" type="ORF">ERS008476_03971</name>
</gene>
<organism evidence="2 3">
    <name type="scientific">Yersinia intermedia</name>
    <dbReference type="NCBI Taxonomy" id="631"/>
    <lineage>
        <taxon>Bacteria</taxon>
        <taxon>Pseudomonadati</taxon>
        <taxon>Pseudomonadota</taxon>
        <taxon>Gammaproteobacteria</taxon>
        <taxon>Enterobacterales</taxon>
        <taxon>Yersiniaceae</taxon>
        <taxon>Yersinia</taxon>
    </lineage>
</organism>
<evidence type="ECO:0008006" key="4">
    <source>
        <dbReference type="Google" id="ProtNLM"/>
    </source>
</evidence>
<reference evidence="3" key="1">
    <citation type="submission" date="2015-03" db="EMBL/GenBank/DDBJ databases">
        <authorList>
            <consortium name="Pathogen Informatics"/>
        </authorList>
    </citation>
    <scope>NUCLEOTIDE SEQUENCE [LARGE SCALE GENOMIC DNA]</scope>
    <source>
        <strain evidence="3">R148</strain>
    </source>
</reference>
<evidence type="ECO:0000313" key="3">
    <source>
        <dbReference type="Proteomes" id="UP000043316"/>
    </source>
</evidence>
<keyword evidence="1" id="KW-0732">Signal</keyword>
<feature type="chain" id="PRO_5005221305" description="Lipoprotein" evidence="1">
    <location>
        <begin position="18"/>
        <end position="122"/>
    </location>
</feature>
<proteinExistence type="predicted"/>
<accession>A0A0H5M0C8</accession>
<dbReference type="RefSeq" id="WP_019211855.1">
    <property type="nucleotide sequence ID" value="NZ_CWJI01000018.1"/>
</dbReference>
<dbReference type="AlphaFoldDB" id="A0A0H5M0C8"/>
<dbReference type="Proteomes" id="UP000043316">
    <property type="component" value="Unassembled WGS sequence"/>
</dbReference>
<evidence type="ECO:0000313" key="2">
    <source>
        <dbReference type="EMBL" id="CRY56924.1"/>
    </source>
</evidence>
<sequence length="122" mass="13920">MKSVAITVLMLSTVLMGCTTKAKTESEQQTAAIIKKSTNDQCVNNFSMVKKLNANDFTVFRGQFDKINDMYSFLEQNRNILDEDPKQLISLELDSKLKMVCARVRNTAFNEVQNKVNYLSRI</sequence>
<dbReference type="PROSITE" id="PS51257">
    <property type="entry name" value="PROKAR_LIPOPROTEIN"/>
    <property type="match status" value="1"/>
</dbReference>
<evidence type="ECO:0000256" key="1">
    <source>
        <dbReference type="SAM" id="SignalP"/>
    </source>
</evidence>
<name>A0A0H5M0C8_YERIN</name>
<dbReference type="GeneID" id="61816503"/>
<feature type="signal peptide" evidence="1">
    <location>
        <begin position="1"/>
        <end position="17"/>
    </location>
</feature>